<gene>
    <name evidence="2" type="ORF">BCR38DRAFT_157850</name>
</gene>
<evidence type="ECO:0000256" key="1">
    <source>
        <dbReference type="SAM" id="MobiDB-lite"/>
    </source>
</evidence>
<name>A0A1Y2E773_9PEZI</name>
<feature type="region of interest" description="Disordered" evidence="1">
    <location>
        <begin position="1"/>
        <end position="33"/>
    </location>
</feature>
<keyword evidence="3" id="KW-1185">Reference proteome</keyword>
<dbReference type="RefSeq" id="XP_040718047.1">
    <property type="nucleotide sequence ID" value="XM_040853759.1"/>
</dbReference>
<reference evidence="2 3" key="1">
    <citation type="submission" date="2016-07" db="EMBL/GenBank/DDBJ databases">
        <title>Pervasive Adenine N6-methylation of Active Genes in Fungi.</title>
        <authorList>
            <consortium name="DOE Joint Genome Institute"/>
            <person name="Mondo S.J."/>
            <person name="Dannebaum R.O."/>
            <person name="Kuo R.C."/>
            <person name="Labutti K."/>
            <person name="Haridas S."/>
            <person name="Kuo A."/>
            <person name="Salamov A."/>
            <person name="Ahrendt S.R."/>
            <person name="Lipzen A."/>
            <person name="Sullivan W."/>
            <person name="Andreopoulos W.B."/>
            <person name="Clum A."/>
            <person name="Lindquist E."/>
            <person name="Daum C."/>
            <person name="Ramamoorthy G.K."/>
            <person name="Gryganskyi A."/>
            <person name="Culley D."/>
            <person name="Magnuson J.K."/>
            <person name="James T.Y."/>
            <person name="O'Malley M.A."/>
            <person name="Stajich J.E."/>
            <person name="Spatafora J.W."/>
            <person name="Visel A."/>
            <person name="Grigoriev I.V."/>
        </authorList>
    </citation>
    <scope>NUCLEOTIDE SEQUENCE [LARGE SCALE GENOMIC DNA]</scope>
    <source>
        <strain evidence="2 3">CBS 129021</strain>
    </source>
</reference>
<evidence type="ECO:0000313" key="3">
    <source>
        <dbReference type="Proteomes" id="UP000193689"/>
    </source>
</evidence>
<dbReference type="Proteomes" id="UP000193689">
    <property type="component" value="Unassembled WGS sequence"/>
</dbReference>
<dbReference type="EMBL" id="MCFJ01000004">
    <property type="protein sequence ID" value="ORY67423.1"/>
    <property type="molecule type" value="Genomic_DNA"/>
</dbReference>
<dbReference type="GeneID" id="63769971"/>
<organism evidence="2 3">
    <name type="scientific">Pseudomassariella vexata</name>
    <dbReference type="NCBI Taxonomy" id="1141098"/>
    <lineage>
        <taxon>Eukaryota</taxon>
        <taxon>Fungi</taxon>
        <taxon>Dikarya</taxon>
        <taxon>Ascomycota</taxon>
        <taxon>Pezizomycotina</taxon>
        <taxon>Sordariomycetes</taxon>
        <taxon>Xylariomycetidae</taxon>
        <taxon>Amphisphaeriales</taxon>
        <taxon>Pseudomassariaceae</taxon>
        <taxon>Pseudomassariella</taxon>
    </lineage>
</organism>
<proteinExistence type="predicted"/>
<evidence type="ECO:0000313" key="2">
    <source>
        <dbReference type="EMBL" id="ORY67423.1"/>
    </source>
</evidence>
<sequence>MTKHTTPKKDNMHTPTEDWTQVTDRGTRRRIQNRISQQKHRRFYIFSFVGSIWCSTWEGGGEWRRSLRRYSALPILIIYDGRYSGAKGPALAIPIANSEAAS</sequence>
<protein>
    <submittedName>
        <fullName evidence="2">Uncharacterized protein</fullName>
    </submittedName>
</protein>
<dbReference type="AlphaFoldDB" id="A0A1Y2E773"/>
<comment type="caution">
    <text evidence="2">The sequence shown here is derived from an EMBL/GenBank/DDBJ whole genome shotgun (WGS) entry which is preliminary data.</text>
</comment>
<dbReference type="OrthoDB" id="194358at2759"/>
<dbReference type="InParanoid" id="A0A1Y2E773"/>
<accession>A0A1Y2E773</accession>
<feature type="compositionally biased region" description="Basic and acidic residues" evidence="1">
    <location>
        <begin position="7"/>
        <end position="16"/>
    </location>
</feature>